<dbReference type="PROSITE" id="PS50089">
    <property type="entry name" value="ZF_RING_2"/>
    <property type="match status" value="1"/>
</dbReference>
<evidence type="ECO:0000259" key="6">
    <source>
        <dbReference type="PROSITE" id="PS50089"/>
    </source>
</evidence>
<feature type="compositionally biased region" description="Basic and acidic residues" evidence="5">
    <location>
        <begin position="518"/>
        <end position="529"/>
    </location>
</feature>
<evidence type="ECO:0000259" key="7">
    <source>
        <dbReference type="PROSITE" id="PS50271"/>
    </source>
</evidence>
<keyword evidence="3" id="KW-0862">Zinc</keyword>
<dbReference type="InterPro" id="IPR001841">
    <property type="entry name" value="Znf_RING"/>
</dbReference>
<evidence type="ECO:0000313" key="8">
    <source>
        <dbReference type="EMBL" id="OAA70265.1"/>
    </source>
</evidence>
<evidence type="ECO:0000256" key="5">
    <source>
        <dbReference type="SAM" id="MobiDB-lite"/>
    </source>
</evidence>
<dbReference type="GO" id="GO:0007265">
    <property type="term" value="P:Ras protein signal transduction"/>
    <property type="evidence" value="ECO:0007669"/>
    <property type="project" value="TreeGrafter"/>
</dbReference>
<organism evidence="8 9">
    <name type="scientific">Cordyceps fumosorosea (strain ARSEF 2679)</name>
    <name type="common">Isaria fumosorosea</name>
    <dbReference type="NCBI Taxonomy" id="1081104"/>
    <lineage>
        <taxon>Eukaryota</taxon>
        <taxon>Fungi</taxon>
        <taxon>Dikarya</taxon>
        <taxon>Ascomycota</taxon>
        <taxon>Pezizomycotina</taxon>
        <taxon>Sordariomycetes</taxon>
        <taxon>Hypocreomycetidae</taxon>
        <taxon>Hypocreales</taxon>
        <taxon>Cordycipitaceae</taxon>
        <taxon>Cordyceps</taxon>
    </lineage>
</organism>
<dbReference type="SMART" id="SM00290">
    <property type="entry name" value="ZnF_UBP"/>
    <property type="match status" value="1"/>
</dbReference>
<proteinExistence type="predicted"/>
<dbReference type="SMART" id="SM00184">
    <property type="entry name" value="RING"/>
    <property type="match status" value="1"/>
</dbReference>
<dbReference type="PANTHER" id="PTHR24007:SF7">
    <property type="entry name" value="BRCA1-ASSOCIATED PROTEIN"/>
    <property type="match status" value="1"/>
</dbReference>
<dbReference type="InterPro" id="IPR011422">
    <property type="entry name" value="BRAP2/ETP1_RRM"/>
</dbReference>
<dbReference type="GO" id="GO:0008270">
    <property type="term" value="F:zinc ion binding"/>
    <property type="evidence" value="ECO:0007669"/>
    <property type="project" value="UniProtKB-KW"/>
</dbReference>
<dbReference type="GO" id="GO:0016567">
    <property type="term" value="P:protein ubiquitination"/>
    <property type="evidence" value="ECO:0007669"/>
    <property type="project" value="TreeGrafter"/>
</dbReference>
<evidence type="ECO:0000313" key="9">
    <source>
        <dbReference type="Proteomes" id="UP000076744"/>
    </source>
</evidence>
<name>A0A168BLC1_CORFA</name>
<evidence type="ECO:0000256" key="2">
    <source>
        <dbReference type="ARBA" id="ARBA00022771"/>
    </source>
</evidence>
<keyword evidence="1" id="KW-0479">Metal-binding</keyword>
<dbReference type="EMBL" id="AZHB01000004">
    <property type="protein sequence ID" value="OAA70265.1"/>
    <property type="molecule type" value="Genomic_DNA"/>
</dbReference>
<reference evidence="8 9" key="1">
    <citation type="journal article" date="2016" name="Genome Biol. Evol.">
        <title>Divergent and convergent evolution of fungal pathogenicity.</title>
        <authorList>
            <person name="Shang Y."/>
            <person name="Xiao G."/>
            <person name="Zheng P."/>
            <person name="Cen K."/>
            <person name="Zhan S."/>
            <person name="Wang C."/>
        </authorList>
    </citation>
    <scope>NUCLEOTIDE SEQUENCE [LARGE SCALE GENOMIC DNA]</scope>
    <source>
        <strain evidence="8 9">ARSEF 2679</strain>
    </source>
</reference>
<feature type="region of interest" description="Disordered" evidence="5">
    <location>
        <begin position="518"/>
        <end position="540"/>
    </location>
</feature>
<evidence type="ECO:0000256" key="3">
    <source>
        <dbReference type="ARBA" id="ARBA00022833"/>
    </source>
</evidence>
<feature type="compositionally biased region" description="Acidic residues" evidence="5">
    <location>
        <begin position="601"/>
        <end position="610"/>
    </location>
</feature>
<sequence length="628" mass="70269">MPSYFYHLKFELYPTSDPTVTQDTPDSDVWLPTPQTSVFDHLPAHATRIDGATTAHSGKSFDASWDWRFDCVTIETIDPVEIMAAAEGETSNNGAVTAPSLGPNFSGPGTAVKAKCVRLENHITNVGWGVVHFYRDDQESPELWLPEVRQVVGEDEDCTTLCIPAVPAYMTPGDLWGFIGDRWRDDVIHCRTVMTSNMNRYLALLKFRHSKVAREWQKQFEGAVFTMMEPETCHVVFVKSITFETPAQTSNNERVASSSSTAAFETPKLFPPPMPDLVELPTCPVCLELLDETSGIMTIPCAHVFHCTCLESWKGGRCPVCRFANTTSGVGPGVSPFSRPFGSDVSNLCNVCDSTEDLWICLICGYVGCGRYKGGHAKDHWKDTSHCFALELETQYVWDYADDAWAHRRIREKGDGKLVELPRRSGNGMSSAAADEEMVPRAKLDNMGFEYTHLITTQLESQRTYYEGLLHKAVAKASKATATAESTTRQIAATTEQHSALDVKFRTLSLETVPQLERDLERERNKSAKSEALARNLSRSLQEEKRVSEGLLKRVEHLGATGEETRRQLEALRQEMEEMKEMNRDLSMFISGQQKLKEMEEQGQLEEGELADGSASVPAKKTRRKGRR</sequence>
<evidence type="ECO:0000256" key="4">
    <source>
        <dbReference type="PROSITE-ProRule" id="PRU00502"/>
    </source>
</evidence>
<dbReference type="InterPro" id="IPR047243">
    <property type="entry name" value="RING-H2_BRAP2"/>
</dbReference>
<dbReference type="OrthoDB" id="273556at2759"/>
<keyword evidence="2 4" id="KW-0863">Zinc-finger</keyword>
<protein>
    <submittedName>
        <fullName evidence="8">RING and UBP finger domain protein</fullName>
    </submittedName>
</protein>
<dbReference type="Pfam" id="PF13639">
    <property type="entry name" value="zf-RING_2"/>
    <property type="match status" value="1"/>
</dbReference>
<dbReference type="InterPro" id="IPR013083">
    <property type="entry name" value="Znf_RING/FYVE/PHD"/>
</dbReference>
<gene>
    <name evidence="8" type="ORF">ISF_02239</name>
</gene>
<feature type="domain" description="UBP-type" evidence="7">
    <location>
        <begin position="319"/>
        <end position="425"/>
    </location>
</feature>
<dbReference type="GeneID" id="30018531"/>
<dbReference type="InterPro" id="IPR001607">
    <property type="entry name" value="Znf_UBP"/>
</dbReference>
<dbReference type="PANTHER" id="PTHR24007">
    <property type="entry name" value="BRCA1-ASSOCIATED PROTEIN"/>
    <property type="match status" value="1"/>
</dbReference>
<keyword evidence="9" id="KW-1185">Reference proteome</keyword>
<dbReference type="Pfam" id="PF02148">
    <property type="entry name" value="zf-UBP"/>
    <property type="match status" value="1"/>
</dbReference>
<dbReference type="CDD" id="cd16457">
    <property type="entry name" value="RING-H2_BRAP2"/>
    <property type="match status" value="1"/>
</dbReference>
<accession>A0A168BLC1</accession>
<feature type="domain" description="RING-type" evidence="6">
    <location>
        <begin position="283"/>
        <end position="322"/>
    </location>
</feature>
<dbReference type="Pfam" id="PF07576">
    <property type="entry name" value="BRAP2"/>
    <property type="match status" value="1"/>
</dbReference>
<dbReference type="Gene3D" id="3.30.40.10">
    <property type="entry name" value="Zinc/RING finger domain, C3HC4 (zinc finger)"/>
    <property type="match status" value="2"/>
</dbReference>
<dbReference type="AlphaFoldDB" id="A0A168BLC1"/>
<dbReference type="SUPFAM" id="SSF57850">
    <property type="entry name" value="RING/U-box"/>
    <property type="match status" value="1"/>
</dbReference>
<dbReference type="PROSITE" id="PS50271">
    <property type="entry name" value="ZF_UBP"/>
    <property type="match status" value="1"/>
</dbReference>
<evidence type="ECO:0000256" key="1">
    <source>
        <dbReference type="ARBA" id="ARBA00022723"/>
    </source>
</evidence>
<dbReference type="RefSeq" id="XP_018706552.1">
    <property type="nucleotide sequence ID" value="XM_018845845.1"/>
</dbReference>
<feature type="region of interest" description="Disordered" evidence="5">
    <location>
        <begin position="594"/>
        <end position="628"/>
    </location>
</feature>
<dbReference type="STRING" id="1081104.A0A168BLC1"/>
<dbReference type="GO" id="GO:0005737">
    <property type="term" value="C:cytoplasm"/>
    <property type="evidence" value="ECO:0007669"/>
    <property type="project" value="TreeGrafter"/>
</dbReference>
<dbReference type="Proteomes" id="UP000076744">
    <property type="component" value="Unassembled WGS sequence"/>
</dbReference>
<dbReference type="GO" id="GO:0061630">
    <property type="term" value="F:ubiquitin protein ligase activity"/>
    <property type="evidence" value="ECO:0007669"/>
    <property type="project" value="TreeGrafter"/>
</dbReference>
<comment type="caution">
    <text evidence="8">The sequence shown here is derived from an EMBL/GenBank/DDBJ whole genome shotgun (WGS) entry which is preliminary data.</text>
</comment>